<dbReference type="InterPro" id="IPR000524">
    <property type="entry name" value="Tscrpt_reg_HTH_GntR"/>
</dbReference>
<dbReference type="GO" id="GO:0003700">
    <property type="term" value="F:DNA-binding transcription factor activity"/>
    <property type="evidence" value="ECO:0007669"/>
    <property type="project" value="InterPro"/>
</dbReference>
<evidence type="ECO:0000259" key="4">
    <source>
        <dbReference type="PROSITE" id="PS50949"/>
    </source>
</evidence>
<feature type="domain" description="HTH gntR-type" evidence="4">
    <location>
        <begin position="20"/>
        <end position="88"/>
    </location>
</feature>
<organism evidence="5 6">
    <name type="scientific">Actinopolyspora saharensis</name>
    <dbReference type="NCBI Taxonomy" id="995062"/>
    <lineage>
        <taxon>Bacteria</taxon>
        <taxon>Bacillati</taxon>
        <taxon>Actinomycetota</taxon>
        <taxon>Actinomycetes</taxon>
        <taxon>Actinopolysporales</taxon>
        <taxon>Actinopolysporaceae</taxon>
        <taxon>Actinopolyspora</taxon>
    </lineage>
</organism>
<dbReference type="GO" id="GO:0003677">
    <property type="term" value="F:DNA binding"/>
    <property type="evidence" value="ECO:0007669"/>
    <property type="project" value="UniProtKB-KW"/>
</dbReference>
<reference evidence="6" key="1">
    <citation type="submission" date="2016-10" db="EMBL/GenBank/DDBJ databases">
        <authorList>
            <person name="Varghese N."/>
            <person name="Submissions S."/>
        </authorList>
    </citation>
    <scope>NUCLEOTIDE SEQUENCE [LARGE SCALE GENOMIC DNA]</scope>
    <source>
        <strain evidence="6">DSM 45459</strain>
    </source>
</reference>
<evidence type="ECO:0000256" key="2">
    <source>
        <dbReference type="ARBA" id="ARBA00023125"/>
    </source>
</evidence>
<name>A0A1H1G8D6_9ACTN</name>
<dbReference type="InterPro" id="IPR050679">
    <property type="entry name" value="Bact_HTH_transcr_reg"/>
</dbReference>
<dbReference type="Proteomes" id="UP000199301">
    <property type="component" value="Unassembled WGS sequence"/>
</dbReference>
<dbReference type="InterPro" id="IPR036390">
    <property type="entry name" value="WH_DNA-bd_sf"/>
</dbReference>
<evidence type="ECO:0000313" key="6">
    <source>
        <dbReference type="Proteomes" id="UP000199301"/>
    </source>
</evidence>
<dbReference type="SMART" id="SM00345">
    <property type="entry name" value="HTH_GNTR"/>
    <property type="match status" value="1"/>
</dbReference>
<proteinExistence type="predicted"/>
<dbReference type="CDD" id="cd07377">
    <property type="entry name" value="WHTH_GntR"/>
    <property type="match status" value="1"/>
</dbReference>
<dbReference type="PANTHER" id="PTHR44846">
    <property type="entry name" value="MANNOSYL-D-GLYCERATE TRANSPORT/METABOLISM SYSTEM REPRESSOR MNGR-RELATED"/>
    <property type="match status" value="1"/>
</dbReference>
<sequence>MSVWVALVRLFAMEQETPGLAAYQRVAETIKREIRSGALSPGDRLPSNRGVAEKYEVALGTAQKALSALEEDGWITTTPSVGTFVNSVPAEPAQKSEDLASAVAELRATVADLSARLDALEQQR</sequence>
<dbReference type="Pfam" id="PF00392">
    <property type="entry name" value="GntR"/>
    <property type="match status" value="1"/>
</dbReference>
<dbReference type="EMBL" id="FNKO01000002">
    <property type="protein sequence ID" value="SDR09066.1"/>
    <property type="molecule type" value="Genomic_DNA"/>
</dbReference>
<dbReference type="InterPro" id="IPR036388">
    <property type="entry name" value="WH-like_DNA-bd_sf"/>
</dbReference>
<evidence type="ECO:0000313" key="5">
    <source>
        <dbReference type="EMBL" id="SDR09066.1"/>
    </source>
</evidence>
<accession>A0A1H1G8D6</accession>
<keyword evidence="6" id="KW-1185">Reference proteome</keyword>
<protein>
    <submittedName>
        <fullName evidence="5">GntR family transcriptional regulator</fullName>
    </submittedName>
</protein>
<keyword evidence="2" id="KW-0238">DNA-binding</keyword>
<dbReference type="SUPFAM" id="SSF46785">
    <property type="entry name" value="Winged helix' DNA-binding domain"/>
    <property type="match status" value="1"/>
</dbReference>
<dbReference type="PROSITE" id="PS50949">
    <property type="entry name" value="HTH_GNTR"/>
    <property type="match status" value="1"/>
</dbReference>
<evidence type="ECO:0000256" key="3">
    <source>
        <dbReference type="ARBA" id="ARBA00023163"/>
    </source>
</evidence>
<dbReference type="Gene3D" id="1.10.10.10">
    <property type="entry name" value="Winged helix-like DNA-binding domain superfamily/Winged helix DNA-binding domain"/>
    <property type="match status" value="1"/>
</dbReference>
<keyword evidence="3" id="KW-0804">Transcription</keyword>
<evidence type="ECO:0000256" key="1">
    <source>
        <dbReference type="ARBA" id="ARBA00023015"/>
    </source>
</evidence>
<dbReference type="GO" id="GO:0045892">
    <property type="term" value="P:negative regulation of DNA-templated transcription"/>
    <property type="evidence" value="ECO:0007669"/>
    <property type="project" value="TreeGrafter"/>
</dbReference>
<keyword evidence="1" id="KW-0805">Transcription regulation</keyword>
<gene>
    <name evidence="5" type="ORF">SAMN04489718_3467</name>
</gene>
<dbReference type="AlphaFoldDB" id="A0A1H1G8D6"/>
<dbReference type="STRING" id="995062.SAMN04489718_3467"/>
<dbReference type="PANTHER" id="PTHR44846:SF17">
    <property type="entry name" value="GNTR-FAMILY TRANSCRIPTIONAL REGULATOR"/>
    <property type="match status" value="1"/>
</dbReference>